<feature type="chain" id="PRO_5003581601" evidence="8">
    <location>
        <begin position="23"/>
        <end position="2180"/>
    </location>
</feature>
<dbReference type="OMA" id="RTCCNMY"/>
<evidence type="ECO:0000256" key="4">
    <source>
        <dbReference type="ARBA" id="ARBA00022737"/>
    </source>
</evidence>
<feature type="compositionally biased region" description="Basic and acidic residues" evidence="7">
    <location>
        <begin position="1505"/>
        <end position="1517"/>
    </location>
</feature>
<accession>H3CAL2</accession>
<dbReference type="Gene3D" id="3.40.50.410">
    <property type="entry name" value="von Willebrand factor, type A domain"/>
    <property type="match status" value="8"/>
</dbReference>
<evidence type="ECO:0000256" key="7">
    <source>
        <dbReference type="SAM" id="MobiDB-lite"/>
    </source>
</evidence>
<comment type="subcellular location">
    <subcellularLocation>
        <location evidence="1">Secreted</location>
    </subcellularLocation>
</comment>
<proteinExistence type="predicted"/>
<dbReference type="CDD" id="cd01472">
    <property type="entry name" value="vWA_collagen"/>
    <property type="match status" value="1"/>
</dbReference>
<feature type="region of interest" description="Disordered" evidence="7">
    <location>
        <begin position="1404"/>
        <end position="1733"/>
    </location>
</feature>
<dbReference type="FunFam" id="3.40.50.410:FF:000004">
    <property type="entry name" value="collagen alpha-6(VI) chain"/>
    <property type="match status" value="5"/>
</dbReference>
<evidence type="ECO:0000313" key="10">
    <source>
        <dbReference type="Ensembl" id="ENSTNIP00000005284.1"/>
    </source>
</evidence>
<organism evidence="10 11">
    <name type="scientific">Tetraodon nigroviridis</name>
    <name type="common">Spotted green pufferfish</name>
    <name type="synonym">Chelonodon nigroviridis</name>
    <dbReference type="NCBI Taxonomy" id="99883"/>
    <lineage>
        <taxon>Eukaryota</taxon>
        <taxon>Metazoa</taxon>
        <taxon>Chordata</taxon>
        <taxon>Craniata</taxon>
        <taxon>Vertebrata</taxon>
        <taxon>Euteleostomi</taxon>
        <taxon>Actinopterygii</taxon>
        <taxon>Neopterygii</taxon>
        <taxon>Teleostei</taxon>
        <taxon>Neoteleostei</taxon>
        <taxon>Acanthomorphata</taxon>
        <taxon>Eupercaria</taxon>
        <taxon>Tetraodontiformes</taxon>
        <taxon>Tetradontoidea</taxon>
        <taxon>Tetraodontidae</taxon>
        <taxon>Tetraodon</taxon>
    </lineage>
</organism>
<keyword evidence="4" id="KW-0677">Repeat</keyword>
<keyword evidence="5" id="KW-0130">Cell adhesion</keyword>
<dbReference type="GO" id="GO:0007155">
    <property type="term" value="P:cell adhesion"/>
    <property type="evidence" value="ECO:0007669"/>
    <property type="project" value="UniProtKB-KW"/>
</dbReference>
<dbReference type="Pfam" id="PF01391">
    <property type="entry name" value="Collagen"/>
    <property type="match status" value="2"/>
</dbReference>
<feature type="signal peptide" evidence="8">
    <location>
        <begin position="1"/>
        <end position="22"/>
    </location>
</feature>
<evidence type="ECO:0000256" key="3">
    <source>
        <dbReference type="ARBA" id="ARBA00022729"/>
    </source>
</evidence>
<evidence type="ECO:0000256" key="5">
    <source>
        <dbReference type="ARBA" id="ARBA00022889"/>
    </source>
</evidence>
<dbReference type="SUPFAM" id="SSF53300">
    <property type="entry name" value="vWA-like"/>
    <property type="match status" value="9"/>
</dbReference>
<evidence type="ECO:0000256" key="1">
    <source>
        <dbReference type="ARBA" id="ARBA00004613"/>
    </source>
</evidence>
<feature type="domain" description="VWFA" evidence="9">
    <location>
        <begin position="594"/>
        <end position="764"/>
    </location>
</feature>
<dbReference type="GeneTree" id="ENSGT00940000155619"/>
<feature type="domain" description="VWFA" evidence="9">
    <location>
        <begin position="797"/>
        <end position="966"/>
    </location>
</feature>
<keyword evidence="3 8" id="KW-0732">Signal</keyword>
<keyword evidence="2" id="KW-0964">Secreted</keyword>
<feature type="compositionally biased region" description="Low complexity" evidence="7">
    <location>
        <begin position="1687"/>
        <end position="1709"/>
    </location>
</feature>
<evidence type="ECO:0000313" key="11">
    <source>
        <dbReference type="Proteomes" id="UP000007303"/>
    </source>
</evidence>
<reference evidence="11" key="1">
    <citation type="journal article" date="2004" name="Nature">
        <title>Genome duplication in the teleost fish Tetraodon nigroviridis reveals the early vertebrate proto-karyotype.</title>
        <authorList>
            <person name="Jaillon O."/>
            <person name="Aury J.-M."/>
            <person name="Brunet F."/>
            <person name="Petit J.-L."/>
            <person name="Stange-Thomann N."/>
            <person name="Mauceli E."/>
            <person name="Bouneau L."/>
            <person name="Fischer C."/>
            <person name="Ozouf-Costaz C."/>
            <person name="Bernot A."/>
            <person name="Nicaud S."/>
            <person name="Jaffe D."/>
            <person name="Fisher S."/>
            <person name="Lutfalla G."/>
            <person name="Dossat C."/>
            <person name="Segurens B."/>
            <person name="Dasilva C."/>
            <person name="Salanoubat M."/>
            <person name="Levy M."/>
            <person name="Boudet N."/>
            <person name="Castellano S."/>
            <person name="Anthouard V."/>
            <person name="Jubin C."/>
            <person name="Castelli V."/>
            <person name="Katinka M."/>
            <person name="Vacherie B."/>
            <person name="Biemont C."/>
            <person name="Skalli Z."/>
            <person name="Cattolico L."/>
            <person name="Poulain J."/>
            <person name="De Berardinis V."/>
            <person name="Cruaud C."/>
            <person name="Duprat S."/>
            <person name="Brottier P."/>
            <person name="Coutanceau J.-P."/>
            <person name="Gouzy J."/>
            <person name="Parra G."/>
            <person name="Lardier G."/>
            <person name="Chapple C."/>
            <person name="McKernan K.J."/>
            <person name="McEwan P."/>
            <person name="Bosak S."/>
            <person name="Kellis M."/>
            <person name="Volff J.-N."/>
            <person name="Guigo R."/>
            <person name="Zody M.C."/>
            <person name="Mesirov J."/>
            <person name="Lindblad-Toh K."/>
            <person name="Birren B."/>
            <person name="Nusbaum C."/>
            <person name="Kahn D."/>
            <person name="Robinson-Rechavi M."/>
            <person name="Laudet V."/>
            <person name="Schachter V."/>
            <person name="Quetier F."/>
            <person name="Saurin W."/>
            <person name="Scarpelli C."/>
            <person name="Wincker P."/>
            <person name="Lander E.S."/>
            <person name="Weissenbach J."/>
            <person name="Roest Crollius H."/>
        </authorList>
    </citation>
    <scope>NUCLEOTIDE SEQUENCE [LARGE SCALE GENOMIC DNA]</scope>
</reference>
<dbReference type="InterPro" id="IPR008160">
    <property type="entry name" value="Collagen"/>
</dbReference>
<dbReference type="FunFam" id="3.40.50.410:FF:000021">
    <property type="entry name" value="Collagen, type VI, alpha 3"/>
    <property type="match status" value="1"/>
</dbReference>
<dbReference type="InterPro" id="IPR036465">
    <property type="entry name" value="vWFA_dom_sf"/>
</dbReference>
<reference evidence="10" key="2">
    <citation type="submission" date="2025-08" db="UniProtKB">
        <authorList>
            <consortium name="Ensembl"/>
        </authorList>
    </citation>
    <scope>IDENTIFICATION</scope>
</reference>
<dbReference type="PANTHER" id="PTHR24020:SF86">
    <property type="entry name" value="COLLAGEN, TYPE VI, ALPHA 4"/>
    <property type="match status" value="1"/>
</dbReference>
<dbReference type="PROSITE" id="PS50234">
    <property type="entry name" value="VWFA"/>
    <property type="match status" value="8"/>
</dbReference>
<evidence type="ECO:0000259" key="9">
    <source>
        <dbReference type="PROSITE" id="PS50234"/>
    </source>
</evidence>
<dbReference type="PRINTS" id="PR00453">
    <property type="entry name" value="VWFADOMAIN"/>
</dbReference>
<dbReference type="GO" id="GO:0005576">
    <property type="term" value="C:extracellular region"/>
    <property type="evidence" value="ECO:0007669"/>
    <property type="project" value="UniProtKB-SubCell"/>
</dbReference>
<dbReference type="InterPro" id="IPR002035">
    <property type="entry name" value="VWF_A"/>
</dbReference>
<feature type="compositionally biased region" description="Gly residues" evidence="7">
    <location>
        <begin position="1609"/>
        <end position="1618"/>
    </location>
</feature>
<protein>
    <submittedName>
        <fullName evidence="10">Collagen, type VI, alpha 4a</fullName>
    </submittedName>
</protein>
<feature type="compositionally biased region" description="Low complexity" evidence="7">
    <location>
        <begin position="1450"/>
        <end position="1459"/>
    </location>
</feature>
<dbReference type="Ensembl" id="ENSTNIT00000005430.1">
    <property type="protein sequence ID" value="ENSTNIP00000005284.1"/>
    <property type="gene ID" value="ENSTNIG00000002726.1"/>
</dbReference>
<feature type="domain" description="VWFA" evidence="9">
    <location>
        <begin position="1971"/>
        <end position="2163"/>
    </location>
</feature>
<dbReference type="HOGENOM" id="CLU_000182_0_0_1"/>
<evidence type="ECO:0000256" key="6">
    <source>
        <dbReference type="ARBA" id="ARBA00023180"/>
    </source>
</evidence>
<feature type="domain" description="VWFA" evidence="9">
    <location>
        <begin position="34"/>
        <end position="207"/>
    </location>
</feature>
<reference evidence="10" key="3">
    <citation type="submission" date="2025-09" db="UniProtKB">
        <authorList>
            <consortium name="Ensembl"/>
        </authorList>
    </citation>
    <scope>IDENTIFICATION</scope>
</reference>
<feature type="compositionally biased region" description="Low complexity" evidence="7">
    <location>
        <begin position="1619"/>
        <end position="1655"/>
    </location>
</feature>
<dbReference type="Proteomes" id="UP000007303">
    <property type="component" value="Unassembled WGS sequence"/>
</dbReference>
<feature type="domain" description="VWFA" evidence="9">
    <location>
        <begin position="996"/>
        <end position="1167"/>
    </location>
</feature>
<evidence type="ECO:0000256" key="8">
    <source>
        <dbReference type="SAM" id="SignalP"/>
    </source>
</evidence>
<dbReference type="InterPro" id="IPR050525">
    <property type="entry name" value="ECM_Assembly_Org"/>
</dbReference>
<dbReference type="Pfam" id="PF00092">
    <property type="entry name" value="VWA"/>
    <property type="match status" value="8"/>
</dbReference>
<sequence length="2180" mass="235595">MEGRRSLLLILILAAGFYGNAAQQTECTTATVADIVFLVDGSSSIGPSNFQEVRLFLRSLASGLNVSPDNIRIGLAQFDEPHQEFLLKYHIEKMNLLAAFESFPYRNGGTETGKAINFLRKQYFTKKAGSRADQRVPQIAVVITDGDSTDDVVVPARELRKHGVIVFAIGVGNANQGELKSIANRPSERFKFTIDSFQALKRLTERLLETMCVSMEDQHQDVFILLDGGITQAEFRQIRTFLGSLVNQLNFSPSTYRLGLAQYGQDIKVDFLFKDHQTNKDLLTAVKNAQQRKLQPNEPRNLGKALQYAYKNFFTPEAGSRNDQSFRQYLVVLTGKDADDPVYEEARRLQTRGHVGTLNSRPLHLELISFYHFCFFPDCKAANIADIVFIIDESGSIGSSDFQLVRTFLHSLVSGLEVSPNRVRVGIVVYHGEPKAEVFLNTFTDKSELLDFIRILPYHGGGTNTGAALNFTQHQVFVREKGSRIELGVQQVAVVITDGRSQDDVSTPAANLRAGVTVYAVGVKDADEAQLHQIASYPTKEHTFTVDSFSKLKTLETSLQRVMCQNVIQQAFSASSVKSLDVLFSGCVETEEADIFFLIDQSGSIHPPDFYDMKKFILEFLQTFRVGPNHVRIGVVKYADSPTLEFDLHTYTDVKSLEKAITNIHQVGGGTETGKALDFMRPQFDRAVTTRGHKVKEYLVVITDGNSTDKVKDPADKLRAQGVVVYAIGVKDAVEKELLEISGEPQRTFYVNNFDALKPIKDDIITDICSTDGKSCRNLCGSCLKQHFLVCKDVPGDLIFLIDSSGSIYPEDYQKMKDFMKSLVQKSNIGKDQVHVGVLQYSTEQKLVFPLIQYYTKDQLSKAIDDMQQIGGGTHTGEAIAVVSKYFDAQNGGRPDLKQRLVVVTDGESQDDVKLPAEALRAKGVIVYSIGVVAANTSQLLEISGDADRMYAERDFDALKDLEKQMALEICDPDRGNPFIPAPAPVRPVCEKQKADLVFLLDQSGSIQSDDYTTMKKFTIDLINKFQISRDLVHVGLAQFSSTFKDEFYLNKFFDEQAISAHIKDMQQEEGGTLIGLALNSIRKYFEASHGSRKAEGISQNLVLITDGDSQDDVEEAARLLRGLGVEVFAIGIGNVHDLELLQIAGTPENVFTVKNFDKLEGIHQKVVDTICQSKPIPDPSRPNGTHLVAGCSIDIAMGFDISRRSGAPGETLVSGHAALRNFLLEIADYVSSISGLCCTDSKPVQTNIGYRVVRQDGSTLYDFNFEPHSSEVVKKVMTSSVATPTSFNTALLKSFQEKFRQSQGLVLVIFSDGLDEDVIKLEEESERLRLSGRVSALLLVALEGTSLGQLQMVEFGRGFGYKVPLSISMPSVGSTILKQIDMVSDRECCGVMCKCSGHEGVRGLRGSPGSKGVTGQQGYPGFPGEEGVAGERGRPGPSGPQGVQGCSGPRGLVGNRGLRGNRGENGEDGLNGVDGEQGDAGNDGSRGERGHAGNPGIPGIRGEAGLKGERGLRGDPGEPGTRNTVQGPKGDPGSPGLPGPTGMDGEPGKDGANGQQGPDGRRGPPGEKGFTGKPGDAGPPGLPGASGPVGSRGNKGDTGPPGVAGLPGPQGGPGPAGNPGASGRRGVVGPKGQPGEPGQQGVPGPQGPRGLPGQDGKDGYGPAGPGGVKGDPGFPGYPGLVGENGLQGPKGTPGPKGNQGQPGKAGPAGESGLSGEPGYAGHRGPRGPPGKPAMTECQLITYIKDNCACSSHHPRCPVYPTELVFGLDMSQDVKPADFQRQRAALLSLIEDIAVSESNCPTGARVAVVGYSSYVKHLVRFQDYRRKEQLLEFVKNIPLERSGNSRRLGGAMRFVGHNVFKRVRAGAVTRKVAVFFSNGLTQDDGDLVAAVMEYRGLGVVPAIVSLKNAPSVSRALELDDSGNAIFSVLGRDAVASLQKVKDCAICYDPCQRSQQCSFIQEKLGPQEANLDLALVVDGSREVQADQFAGIQQLLGSVVEQLAVSPQPRKPGDQARVAAIQQSSAQVQAEFGLQVYQNHKLMRRHLVQNMQQQAGSSALGHTLDFALNQVLLKASHPRQRRVLFAVVATQTAQEDAAQLRYVAQKARCEGVALFVVTVGNRYNRTEVEEIASTPLPQHLVHVGGMKADEQAYICRFFRVFVNALNMDINTYPPPSLKASCD</sequence>
<dbReference type="CDD" id="cd01450">
    <property type="entry name" value="vWFA_subfamily_ECM"/>
    <property type="match status" value="3"/>
</dbReference>
<keyword evidence="6" id="KW-0325">Glycoprotein</keyword>
<dbReference type="PANTHER" id="PTHR24020">
    <property type="entry name" value="COLLAGEN ALPHA"/>
    <property type="match status" value="1"/>
</dbReference>
<feature type="domain" description="VWFA" evidence="9">
    <location>
        <begin position="1763"/>
        <end position="1944"/>
    </location>
</feature>
<keyword evidence="11" id="KW-1185">Reference proteome</keyword>
<name>H3CAL2_TETNG</name>
<evidence type="ECO:0000256" key="2">
    <source>
        <dbReference type="ARBA" id="ARBA00022525"/>
    </source>
</evidence>
<feature type="domain" description="VWFA" evidence="9">
    <location>
        <begin position="386"/>
        <end position="559"/>
    </location>
</feature>
<dbReference type="SMART" id="SM00327">
    <property type="entry name" value="VWA"/>
    <property type="match status" value="8"/>
</dbReference>
<feature type="compositionally biased region" description="Gly residues" evidence="7">
    <location>
        <begin position="1660"/>
        <end position="1671"/>
    </location>
</feature>
<feature type="domain" description="VWFA" evidence="9">
    <location>
        <begin position="221"/>
        <end position="353"/>
    </location>
</feature>